<sequence>MPSYDNPRDRPPELAHRVVSQPILERSASSTLLEDQSMSKWNKNQGPGNVGDGSGQDVPHDTEAGVIDGENVPVHQNNGKQSYASITSNLNVSSYGNYPTTSFFDMEVVILEEDVIVNWIARFPLFNSRIGSMIKWTRICPVDIHEPGNLGAATSGAKDHRARASLPKGLMNRVKNDSPLSNLDSTHGGGHVDTILVYPDAMSFDFESHLGDDIDIIDHVEDVGLGNQ</sequence>
<organism evidence="2 3">
    <name type="scientific">Hibiscus sabdariffa</name>
    <name type="common">roselle</name>
    <dbReference type="NCBI Taxonomy" id="183260"/>
    <lineage>
        <taxon>Eukaryota</taxon>
        <taxon>Viridiplantae</taxon>
        <taxon>Streptophyta</taxon>
        <taxon>Embryophyta</taxon>
        <taxon>Tracheophyta</taxon>
        <taxon>Spermatophyta</taxon>
        <taxon>Magnoliopsida</taxon>
        <taxon>eudicotyledons</taxon>
        <taxon>Gunneridae</taxon>
        <taxon>Pentapetalae</taxon>
        <taxon>rosids</taxon>
        <taxon>malvids</taxon>
        <taxon>Malvales</taxon>
        <taxon>Malvaceae</taxon>
        <taxon>Malvoideae</taxon>
        <taxon>Hibiscus</taxon>
    </lineage>
</organism>
<name>A0ABR2T6U5_9ROSI</name>
<feature type="region of interest" description="Disordered" evidence="1">
    <location>
        <begin position="1"/>
        <end position="66"/>
    </location>
</feature>
<feature type="compositionally biased region" description="Polar residues" evidence="1">
    <location>
        <begin position="27"/>
        <end position="47"/>
    </location>
</feature>
<evidence type="ECO:0000313" key="2">
    <source>
        <dbReference type="EMBL" id="KAK9033211.1"/>
    </source>
</evidence>
<dbReference type="EMBL" id="JBBPBN010000008">
    <property type="protein sequence ID" value="KAK9033211.1"/>
    <property type="molecule type" value="Genomic_DNA"/>
</dbReference>
<feature type="compositionally biased region" description="Basic and acidic residues" evidence="1">
    <location>
        <begin position="1"/>
        <end position="16"/>
    </location>
</feature>
<keyword evidence="3" id="KW-1185">Reference proteome</keyword>
<protein>
    <submittedName>
        <fullName evidence="2">Uncharacterized protein</fullName>
    </submittedName>
</protein>
<evidence type="ECO:0000256" key="1">
    <source>
        <dbReference type="SAM" id="MobiDB-lite"/>
    </source>
</evidence>
<comment type="caution">
    <text evidence="2">The sequence shown here is derived from an EMBL/GenBank/DDBJ whole genome shotgun (WGS) entry which is preliminary data.</text>
</comment>
<evidence type="ECO:0000313" key="3">
    <source>
        <dbReference type="Proteomes" id="UP001396334"/>
    </source>
</evidence>
<gene>
    <name evidence="2" type="ORF">V6N11_018247</name>
</gene>
<proteinExistence type="predicted"/>
<reference evidence="2 3" key="1">
    <citation type="journal article" date="2024" name="G3 (Bethesda)">
        <title>Genome assembly of Hibiscus sabdariffa L. provides insights into metabolisms of medicinal natural products.</title>
        <authorList>
            <person name="Kim T."/>
        </authorList>
    </citation>
    <scope>NUCLEOTIDE SEQUENCE [LARGE SCALE GENOMIC DNA]</scope>
    <source>
        <strain evidence="2">TK-2024</strain>
        <tissue evidence="2">Old leaves</tissue>
    </source>
</reference>
<dbReference type="Proteomes" id="UP001396334">
    <property type="component" value="Unassembled WGS sequence"/>
</dbReference>
<accession>A0ABR2T6U5</accession>